<dbReference type="Proteomes" id="UP000046392">
    <property type="component" value="Unplaced"/>
</dbReference>
<dbReference type="AlphaFoldDB" id="A0A0N5BFQ3"/>
<sequence length="59" mass="6637">MNQHPGHYSFLGWLGSKKVTNIHTNYAADLYVSGRLQKSVLNVLPPTKELAEAIENNRN</sequence>
<protein>
    <submittedName>
        <fullName evidence="2">Aminoglycoside N(3)-acetyltransferase</fullName>
    </submittedName>
</protein>
<evidence type="ECO:0000313" key="2">
    <source>
        <dbReference type="WBParaSite" id="SPAL_0000481875.1"/>
    </source>
</evidence>
<keyword evidence="1" id="KW-1185">Reference proteome</keyword>
<accession>A0A0N5BFQ3</accession>
<reference evidence="2" key="1">
    <citation type="submission" date="2017-02" db="UniProtKB">
        <authorList>
            <consortium name="WormBaseParasite"/>
        </authorList>
    </citation>
    <scope>IDENTIFICATION</scope>
</reference>
<name>A0A0N5BFQ3_STREA</name>
<dbReference type="WBParaSite" id="SPAL_0000481875.1">
    <property type="protein sequence ID" value="SPAL_0000481875.1"/>
    <property type="gene ID" value="SPAL_0000481875"/>
</dbReference>
<evidence type="ECO:0000313" key="1">
    <source>
        <dbReference type="Proteomes" id="UP000046392"/>
    </source>
</evidence>
<organism evidence="1 2">
    <name type="scientific">Strongyloides papillosus</name>
    <name type="common">Intestinal threadworm</name>
    <dbReference type="NCBI Taxonomy" id="174720"/>
    <lineage>
        <taxon>Eukaryota</taxon>
        <taxon>Metazoa</taxon>
        <taxon>Ecdysozoa</taxon>
        <taxon>Nematoda</taxon>
        <taxon>Chromadorea</taxon>
        <taxon>Rhabditida</taxon>
        <taxon>Tylenchina</taxon>
        <taxon>Panagrolaimomorpha</taxon>
        <taxon>Strongyloidoidea</taxon>
        <taxon>Strongyloididae</taxon>
        <taxon>Strongyloides</taxon>
    </lineage>
</organism>
<proteinExistence type="predicted"/>